<gene>
    <name evidence="1" type="ORF">LWI29_019851</name>
</gene>
<evidence type="ECO:0000313" key="2">
    <source>
        <dbReference type="Proteomes" id="UP001168877"/>
    </source>
</evidence>
<dbReference type="EMBL" id="JAUESC010000004">
    <property type="protein sequence ID" value="KAK0596883.1"/>
    <property type="molecule type" value="Genomic_DNA"/>
</dbReference>
<dbReference type="AlphaFoldDB" id="A0AA39SUK5"/>
<accession>A0AA39SUK5</accession>
<dbReference type="Proteomes" id="UP001168877">
    <property type="component" value="Unassembled WGS sequence"/>
</dbReference>
<name>A0AA39SUK5_ACESA</name>
<dbReference type="PANTHER" id="PTHR24177">
    <property type="entry name" value="CASKIN"/>
    <property type="match status" value="1"/>
</dbReference>
<evidence type="ECO:0000313" key="1">
    <source>
        <dbReference type="EMBL" id="KAK0596883.1"/>
    </source>
</evidence>
<protein>
    <submittedName>
        <fullName evidence="1">Uncharacterized protein</fullName>
    </submittedName>
</protein>
<dbReference type="PANTHER" id="PTHR24177:SF365">
    <property type="entry name" value="ANKYRIN REPEAT-CONTAINING PROTEIN NPR4-LIKE ISOFORM X1"/>
    <property type="match status" value="1"/>
</dbReference>
<sequence>MLQQPNGSPSLQQPVENVGVQVQPNVEPSLQQPAESGGSFLRPPNHGNYISINGLPAYRPLFTEAQIAAEEFSPSIKIVQDAKLKHECAVELVNLVVTQLSSMSFHEVFNFLQNPQSIIGLAIEGGIEEIVRTLLQHFPDLIEVEAMPQRNILQAAIEYWQEKIVNILKENFPTLTRILSSYLLDSENTTLHLAGKLAPAFKLFSVSGAALQMQRELQWFKVSIISN</sequence>
<dbReference type="GO" id="GO:0016020">
    <property type="term" value="C:membrane"/>
    <property type="evidence" value="ECO:0007669"/>
    <property type="project" value="TreeGrafter"/>
</dbReference>
<keyword evidence="2" id="KW-1185">Reference proteome</keyword>
<organism evidence="1 2">
    <name type="scientific">Acer saccharum</name>
    <name type="common">Sugar maple</name>
    <dbReference type="NCBI Taxonomy" id="4024"/>
    <lineage>
        <taxon>Eukaryota</taxon>
        <taxon>Viridiplantae</taxon>
        <taxon>Streptophyta</taxon>
        <taxon>Embryophyta</taxon>
        <taxon>Tracheophyta</taxon>
        <taxon>Spermatophyta</taxon>
        <taxon>Magnoliopsida</taxon>
        <taxon>eudicotyledons</taxon>
        <taxon>Gunneridae</taxon>
        <taxon>Pentapetalae</taxon>
        <taxon>rosids</taxon>
        <taxon>malvids</taxon>
        <taxon>Sapindales</taxon>
        <taxon>Sapindaceae</taxon>
        <taxon>Hippocastanoideae</taxon>
        <taxon>Acereae</taxon>
        <taxon>Acer</taxon>
    </lineage>
</organism>
<reference evidence="1" key="2">
    <citation type="submission" date="2023-06" db="EMBL/GenBank/DDBJ databases">
        <authorList>
            <person name="Swenson N.G."/>
            <person name="Wegrzyn J.L."/>
            <person name="Mcevoy S.L."/>
        </authorList>
    </citation>
    <scope>NUCLEOTIDE SEQUENCE</scope>
    <source>
        <strain evidence="1">NS2018</strain>
        <tissue evidence="1">Leaf</tissue>
    </source>
</reference>
<reference evidence="1" key="1">
    <citation type="journal article" date="2022" name="Plant J.">
        <title>Strategies of tolerance reflected in two North American maple genomes.</title>
        <authorList>
            <person name="McEvoy S.L."/>
            <person name="Sezen U.U."/>
            <person name="Trouern-Trend A."/>
            <person name="McMahon S.M."/>
            <person name="Schaberg P.G."/>
            <person name="Yang J."/>
            <person name="Wegrzyn J.L."/>
            <person name="Swenson N.G."/>
        </authorList>
    </citation>
    <scope>NUCLEOTIDE SEQUENCE</scope>
    <source>
        <strain evidence="1">NS2018</strain>
    </source>
</reference>
<proteinExistence type="predicted"/>
<comment type="caution">
    <text evidence="1">The sequence shown here is derived from an EMBL/GenBank/DDBJ whole genome shotgun (WGS) entry which is preliminary data.</text>
</comment>